<dbReference type="AlphaFoldDB" id="A0A1S2LLX4"/>
<organism evidence="1 2">
    <name type="scientific">Anaerobacillus alkalilacustris</name>
    <dbReference type="NCBI Taxonomy" id="393763"/>
    <lineage>
        <taxon>Bacteria</taxon>
        <taxon>Bacillati</taxon>
        <taxon>Bacillota</taxon>
        <taxon>Bacilli</taxon>
        <taxon>Bacillales</taxon>
        <taxon>Bacillaceae</taxon>
        <taxon>Anaerobacillus</taxon>
    </lineage>
</organism>
<evidence type="ECO:0008006" key="3">
    <source>
        <dbReference type="Google" id="ProtNLM"/>
    </source>
</evidence>
<reference evidence="1 2" key="1">
    <citation type="submission" date="2016-10" db="EMBL/GenBank/DDBJ databases">
        <title>Draft genome sequences of four alkaliphilic bacteria belonging to the Anaerobacillus genus.</title>
        <authorList>
            <person name="Bassil N.M."/>
            <person name="Lloyd J.R."/>
        </authorList>
    </citation>
    <scope>NUCLEOTIDE SEQUENCE [LARGE SCALE GENOMIC DNA]</scope>
    <source>
        <strain evidence="1 2">DSM 18345</strain>
    </source>
</reference>
<name>A0A1S2LLX4_9BACI</name>
<sequence>MTTNYLLDEYPLLVLPSLATSIGLNKAIVLQQAHYWLNKSTHNREGIRWFYKTYSEWKVEFPFWSDRTIRRTISDLEKDKLLVTANFNKMKADHTKWYTINYQILKNLMTKPCGQNDQAMWSSCPDGVANMTKAIPDITTDINDYEDDKENKVNLEKKSQNQMRENAIQQLEQCYLQRRGSGLIISPSDIQAIVEVIDQGINLQDAMNWTNEVFDNFKPKHSHDRINSFNYIAQYIFTKQYEKTERAKALAGGGQSGGTRGNSTKTISKVSKIKTENGITPKQQNQRLVGENGEIQDTECDY</sequence>
<evidence type="ECO:0000313" key="2">
    <source>
        <dbReference type="Proteomes" id="UP000179524"/>
    </source>
</evidence>
<gene>
    <name evidence="1" type="ORF">BKP37_12865</name>
</gene>
<dbReference type="RefSeq" id="WP_071310007.1">
    <property type="nucleotide sequence ID" value="NZ_MLQR01000030.1"/>
</dbReference>
<dbReference type="Proteomes" id="UP000179524">
    <property type="component" value="Unassembled WGS sequence"/>
</dbReference>
<dbReference type="EMBL" id="MLQR01000030">
    <property type="protein sequence ID" value="OIJ12687.1"/>
    <property type="molecule type" value="Genomic_DNA"/>
</dbReference>
<dbReference type="OrthoDB" id="1258529at2"/>
<keyword evidence="2" id="KW-1185">Reference proteome</keyword>
<comment type="caution">
    <text evidence="1">The sequence shown here is derived from an EMBL/GenBank/DDBJ whole genome shotgun (WGS) entry which is preliminary data.</text>
</comment>
<evidence type="ECO:0000313" key="1">
    <source>
        <dbReference type="EMBL" id="OIJ12687.1"/>
    </source>
</evidence>
<proteinExistence type="predicted"/>
<accession>A0A1S2LLX4</accession>
<protein>
    <recommendedName>
        <fullName evidence="3">Replication protein</fullName>
    </recommendedName>
</protein>